<organism evidence="8 9">
    <name type="scientific">Mesorhabditis belari</name>
    <dbReference type="NCBI Taxonomy" id="2138241"/>
    <lineage>
        <taxon>Eukaryota</taxon>
        <taxon>Metazoa</taxon>
        <taxon>Ecdysozoa</taxon>
        <taxon>Nematoda</taxon>
        <taxon>Chromadorea</taxon>
        <taxon>Rhabditida</taxon>
        <taxon>Rhabditina</taxon>
        <taxon>Rhabditomorpha</taxon>
        <taxon>Rhabditoidea</taxon>
        <taxon>Rhabditidae</taxon>
        <taxon>Mesorhabditinae</taxon>
        <taxon>Mesorhabditis</taxon>
    </lineage>
</organism>
<dbReference type="Gene3D" id="3.30.160.60">
    <property type="entry name" value="Classic Zinc Finger"/>
    <property type="match status" value="1"/>
</dbReference>
<dbReference type="SMART" id="SM00355">
    <property type="entry name" value="ZnF_C2H2"/>
    <property type="match status" value="3"/>
</dbReference>
<feature type="domain" description="C2H2-type" evidence="7">
    <location>
        <begin position="202"/>
        <end position="230"/>
    </location>
</feature>
<dbReference type="InterPro" id="IPR036236">
    <property type="entry name" value="Znf_C2H2_sf"/>
</dbReference>
<dbReference type="PROSITE" id="PS00028">
    <property type="entry name" value="ZINC_FINGER_C2H2_1"/>
    <property type="match status" value="3"/>
</dbReference>
<dbReference type="SUPFAM" id="SSF57667">
    <property type="entry name" value="beta-beta-alpha zinc fingers"/>
    <property type="match status" value="1"/>
</dbReference>
<reference evidence="9" key="1">
    <citation type="submission" date="2024-02" db="UniProtKB">
        <authorList>
            <consortium name="WormBaseParasite"/>
        </authorList>
    </citation>
    <scope>IDENTIFICATION</scope>
</reference>
<feature type="domain" description="C2H2-type" evidence="7">
    <location>
        <begin position="154"/>
        <end position="184"/>
    </location>
</feature>
<accession>A0AAF3FBQ8</accession>
<dbReference type="WBParaSite" id="MBELARI_LOCUS4302">
    <property type="protein sequence ID" value="MBELARI_LOCUS4302"/>
    <property type="gene ID" value="MBELARI_LOCUS4302"/>
</dbReference>
<dbReference type="GO" id="GO:0005634">
    <property type="term" value="C:nucleus"/>
    <property type="evidence" value="ECO:0007669"/>
    <property type="project" value="TreeGrafter"/>
</dbReference>
<evidence type="ECO:0000256" key="4">
    <source>
        <dbReference type="ARBA" id="ARBA00022833"/>
    </source>
</evidence>
<sequence>MSLTLLNSRCCRQCNSNFSSFYDLIAHFETTHLQDIILAEQKRKEEDSAPNRSSGTNLPLSYYYRLFPDADPPKPVPLPPPTRLPFCIYRKRPAPGQNVDFSHTMAPVYSHSHPQGSARRKDDSRTVADDDESNISEADLEEADPGDPNVSLRFRCQIPSCGKQYKNVHGVRHHMMMAHGEDKTQHSAVPTEGPPTKNGRPFKCSQCNKRYKSQAGLNSHVAKEHIRTADASGHISAPMSPAPQMEQKIGQGMRPIASQPQLSQMPSFQQGYQPNSVPLAQGSISHPAPNVQVRQLPPPVSNEQGQVSYQQFQEYPANQPTGAVLQAHLAQRRAQQLNAQYGGQPRAGIRTTSYGV</sequence>
<proteinExistence type="predicted"/>
<keyword evidence="3 5" id="KW-0863">Zinc-finger</keyword>
<evidence type="ECO:0000313" key="9">
    <source>
        <dbReference type="WBParaSite" id="MBELARI_LOCUS4302"/>
    </source>
</evidence>
<dbReference type="PROSITE" id="PS50157">
    <property type="entry name" value="ZINC_FINGER_C2H2_2"/>
    <property type="match status" value="2"/>
</dbReference>
<feature type="compositionally biased region" description="Basic and acidic residues" evidence="6">
    <location>
        <begin position="119"/>
        <end position="128"/>
    </location>
</feature>
<dbReference type="InterPro" id="IPR013087">
    <property type="entry name" value="Znf_C2H2_type"/>
</dbReference>
<protein>
    <submittedName>
        <fullName evidence="9">C2H2-type domain-containing protein</fullName>
    </submittedName>
</protein>
<keyword evidence="2" id="KW-0677">Repeat</keyword>
<name>A0AAF3FBQ8_9BILA</name>
<feature type="region of interest" description="Disordered" evidence="6">
    <location>
        <begin position="107"/>
        <end position="148"/>
    </location>
</feature>
<evidence type="ECO:0000256" key="6">
    <source>
        <dbReference type="SAM" id="MobiDB-lite"/>
    </source>
</evidence>
<evidence type="ECO:0000259" key="7">
    <source>
        <dbReference type="PROSITE" id="PS50157"/>
    </source>
</evidence>
<keyword evidence="1" id="KW-0479">Metal-binding</keyword>
<feature type="compositionally biased region" description="Acidic residues" evidence="6">
    <location>
        <begin position="129"/>
        <end position="145"/>
    </location>
</feature>
<evidence type="ECO:0000256" key="3">
    <source>
        <dbReference type="ARBA" id="ARBA00022771"/>
    </source>
</evidence>
<dbReference type="PANTHER" id="PTHR23057">
    <property type="entry name" value="JUXTAPOSED WITH ANOTHER ZINC FINGER PROTEIN 1"/>
    <property type="match status" value="1"/>
</dbReference>
<dbReference type="InterPro" id="IPR051580">
    <property type="entry name" value="ZnF-Chromatin_assoc"/>
</dbReference>
<dbReference type="AlphaFoldDB" id="A0AAF3FBQ8"/>
<evidence type="ECO:0000256" key="1">
    <source>
        <dbReference type="ARBA" id="ARBA00022723"/>
    </source>
</evidence>
<dbReference type="PANTHER" id="PTHR23057:SF0">
    <property type="entry name" value="JUXTAPOSED WITH ANOTHER ZINC FINGER PROTEIN 1"/>
    <property type="match status" value="1"/>
</dbReference>
<evidence type="ECO:0000256" key="5">
    <source>
        <dbReference type="PROSITE-ProRule" id="PRU00042"/>
    </source>
</evidence>
<dbReference type="Proteomes" id="UP000887575">
    <property type="component" value="Unassembled WGS sequence"/>
</dbReference>
<evidence type="ECO:0000256" key="2">
    <source>
        <dbReference type="ARBA" id="ARBA00022737"/>
    </source>
</evidence>
<feature type="region of interest" description="Disordered" evidence="6">
    <location>
        <begin position="181"/>
        <end position="201"/>
    </location>
</feature>
<evidence type="ECO:0000313" key="8">
    <source>
        <dbReference type="Proteomes" id="UP000887575"/>
    </source>
</evidence>
<dbReference type="Pfam" id="PF13912">
    <property type="entry name" value="zf-C2H2_6"/>
    <property type="match status" value="2"/>
</dbReference>
<keyword evidence="8" id="KW-1185">Reference proteome</keyword>
<dbReference type="GO" id="GO:0008270">
    <property type="term" value="F:zinc ion binding"/>
    <property type="evidence" value="ECO:0007669"/>
    <property type="project" value="UniProtKB-KW"/>
</dbReference>
<keyword evidence="4" id="KW-0862">Zinc</keyword>